<feature type="transmembrane region" description="Helical" evidence="6">
    <location>
        <begin position="192"/>
        <end position="215"/>
    </location>
</feature>
<protein>
    <submittedName>
        <fullName evidence="8">DMT family transporter</fullName>
    </submittedName>
</protein>
<evidence type="ECO:0000259" key="7">
    <source>
        <dbReference type="Pfam" id="PF00892"/>
    </source>
</evidence>
<keyword evidence="3 6" id="KW-0812">Transmembrane</keyword>
<feature type="transmembrane region" description="Helical" evidence="6">
    <location>
        <begin position="277"/>
        <end position="299"/>
    </location>
</feature>
<gene>
    <name evidence="8" type="ORF">AB5S05_12615</name>
</gene>
<feature type="transmembrane region" description="Helical" evidence="6">
    <location>
        <begin position="100"/>
        <end position="119"/>
    </location>
</feature>
<evidence type="ECO:0000256" key="2">
    <source>
        <dbReference type="ARBA" id="ARBA00007362"/>
    </source>
</evidence>
<dbReference type="PANTHER" id="PTHR32322">
    <property type="entry name" value="INNER MEMBRANE TRANSPORTER"/>
    <property type="match status" value="1"/>
</dbReference>
<dbReference type="RefSeq" id="WP_369287880.1">
    <property type="nucleotide sequence ID" value="NZ_JBFTEG010000009.1"/>
</dbReference>
<organism evidence="8 9">
    <name type="scientific">Pseudomonas zhanjiangensis</name>
    <dbReference type="NCBI Taxonomy" id="3239015"/>
    <lineage>
        <taxon>Bacteria</taxon>
        <taxon>Pseudomonadati</taxon>
        <taxon>Pseudomonadota</taxon>
        <taxon>Gammaproteobacteria</taxon>
        <taxon>Pseudomonadales</taxon>
        <taxon>Pseudomonadaceae</taxon>
        <taxon>Pseudomonas</taxon>
    </lineage>
</organism>
<evidence type="ECO:0000256" key="3">
    <source>
        <dbReference type="ARBA" id="ARBA00022692"/>
    </source>
</evidence>
<feature type="domain" description="EamA" evidence="7">
    <location>
        <begin position="158"/>
        <end position="294"/>
    </location>
</feature>
<feature type="domain" description="EamA" evidence="7">
    <location>
        <begin position="11"/>
        <end position="143"/>
    </location>
</feature>
<evidence type="ECO:0000313" key="9">
    <source>
        <dbReference type="Proteomes" id="UP001560296"/>
    </source>
</evidence>
<comment type="subcellular location">
    <subcellularLocation>
        <location evidence="1">Membrane</location>
        <topology evidence="1">Multi-pass membrane protein</topology>
    </subcellularLocation>
</comment>
<keyword evidence="5 6" id="KW-0472">Membrane</keyword>
<dbReference type="Proteomes" id="UP001560296">
    <property type="component" value="Unassembled WGS sequence"/>
</dbReference>
<evidence type="ECO:0000256" key="1">
    <source>
        <dbReference type="ARBA" id="ARBA00004141"/>
    </source>
</evidence>
<dbReference type="InterPro" id="IPR000620">
    <property type="entry name" value="EamA_dom"/>
</dbReference>
<feature type="transmembrane region" description="Helical" evidence="6">
    <location>
        <begin position="40"/>
        <end position="59"/>
    </location>
</feature>
<dbReference type="Pfam" id="PF00892">
    <property type="entry name" value="EamA"/>
    <property type="match status" value="2"/>
</dbReference>
<reference evidence="8 9" key="1">
    <citation type="submission" date="2024-07" db="EMBL/GenBank/DDBJ databases">
        <authorList>
            <person name="Li M."/>
        </authorList>
    </citation>
    <scope>NUCLEOTIDE SEQUENCE [LARGE SCALE GENOMIC DNA]</scope>
    <source>
        <strain evidence="8 9">25A3E</strain>
    </source>
</reference>
<evidence type="ECO:0000256" key="6">
    <source>
        <dbReference type="SAM" id="Phobius"/>
    </source>
</evidence>
<feature type="transmembrane region" description="Helical" evidence="6">
    <location>
        <begin position="252"/>
        <end position="271"/>
    </location>
</feature>
<accession>A0ABV3YUA4</accession>
<dbReference type="EMBL" id="JBFTEG010000009">
    <property type="protein sequence ID" value="MEX6502911.1"/>
    <property type="molecule type" value="Genomic_DNA"/>
</dbReference>
<feature type="transmembrane region" description="Helical" evidence="6">
    <location>
        <begin position="221"/>
        <end position="243"/>
    </location>
</feature>
<evidence type="ECO:0000256" key="4">
    <source>
        <dbReference type="ARBA" id="ARBA00022989"/>
    </source>
</evidence>
<dbReference type="PANTHER" id="PTHR32322:SF2">
    <property type="entry name" value="EAMA DOMAIN-CONTAINING PROTEIN"/>
    <property type="match status" value="1"/>
</dbReference>
<evidence type="ECO:0000313" key="8">
    <source>
        <dbReference type="EMBL" id="MEX6502911.1"/>
    </source>
</evidence>
<name>A0ABV3YUA4_9PSED</name>
<sequence>MDSRKPLDVSAIGLMLMLCLIWSMQSIALKATAADFSPVLQIALRSAIGAVLVGGLMLWRRERLSLATGIWQPGVLAGACFALEYLLVGEALQHTSAGHVVVFLYTAPVFAALGLHWWLPSERLAPLQWLGVGLAFAGIAIAFLRGVEGGNGDLPRMLWGDLLALLGGVTWAATTVLVRVTRLATLPATQTLLYQLAMGFVLLLPAALLIGHTTFNPTSLVWLSLAYQSLMVCFASFLIWFALLRRYLASRLGVLSFLTPLFGVILGAWLLDEAIEPGFVLGSALALTGIVLVSGHGWIKSAARAAERAKLAG</sequence>
<proteinExistence type="inferred from homology"/>
<comment type="similarity">
    <text evidence="2">Belongs to the EamA transporter family.</text>
</comment>
<dbReference type="SUPFAM" id="SSF103481">
    <property type="entry name" value="Multidrug resistance efflux transporter EmrE"/>
    <property type="match status" value="2"/>
</dbReference>
<keyword evidence="4 6" id="KW-1133">Transmembrane helix</keyword>
<dbReference type="InterPro" id="IPR050638">
    <property type="entry name" value="AA-Vitamin_Transporters"/>
</dbReference>
<comment type="caution">
    <text evidence="8">The sequence shown here is derived from an EMBL/GenBank/DDBJ whole genome shotgun (WGS) entry which is preliminary data.</text>
</comment>
<feature type="transmembrane region" description="Helical" evidence="6">
    <location>
        <begin position="157"/>
        <end position="180"/>
    </location>
</feature>
<feature type="transmembrane region" description="Helical" evidence="6">
    <location>
        <begin position="126"/>
        <end position="145"/>
    </location>
</feature>
<evidence type="ECO:0000256" key="5">
    <source>
        <dbReference type="ARBA" id="ARBA00023136"/>
    </source>
</evidence>
<dbReference type="InterPro" id="IPR037185">
    <property type="entry name" value="EmrE-like"/>
</dbReference>
<keyword evidence="9" id="KW-1185">Reference proteome</keyword>
<feature type="transmembrane region" description="Helical" evidence="6">
    <location>
        <begin position="66"/>
        <end position="88"/>
    </location>
</feature>